<organism evidence="9 10">
    <name type="scientific">Hyella patelloides LEGE 07179</name>
    <dbReference type="NCBI Taxonomy" id="945734"/>
    <lineage>
        <taxon>Bacteria</taxon>
        <taxon>Bacillati</taxon>
        <taxon>Cyanobacteriota</taxon>
        <taxon>Cyanophyceae</taxon>
        <taxon>Pleurocapsales</taxon>
        <taxon>Hyellaceae</taxon>
        <taxon>Hyella</taxon>
    </lineage>
</organism>
<feature type="transmembrane region" description="Helical" evidence="8">
    <location>
        <begin position="136"/>
        <end position="153"/>
    </location>
</feature>
<dbReference type="Proteomes" id="UP000320055">
    <property type="component" value="Unassembled WGS sequence"/>
</dbReference>
<evidence type="ECO:0000256" key="5">
    <source>
        <dbReference type="ARBA" id="ARBA00022989"/>
    </source>
</evidence>
<keyword evidence="5 8" id="KW-1133">Transmembrane helix</keyword>
<evidence type="ECO:0000256" key="7">
    <source>
        <dbReference type="ARBA" id="ARBA00024033"/>
    </source>
</evidence>
<evidence type="ECO:0000256" key="4">
    <source>
        <dbReference type="ARBA" id="ARBA00022692"/>
    </source>
</evidence>
<dbReference type="InterPro" id="IPR018584">
    <property type="entry name" value="GT87"/>
</dbReference>
<feature type="transmembrane region" description="Helical" evidence="8">
    <location>
        <begin position="384"/>
        <end position="408"/>
    </location>
</feature>
<feature type="transmembrane region" description="Helical" evidence="8">
    <location>
        <begin position="102"/>
        <end position="124"/>
    </location>
</feature>
<reference evidence="9 10" key="1">
    <citation type="submission" date="2019-01" db="EMBL/GenBank/DDBJ databases">
        <authorList>
            <person name="Brito A."/>
        </authorList>
    </citation>
    <scope>NUCLEOTIDE SEQUENCE [LARGE SCALE GENOMIC DNA]</scope>
    <source>
        <strain evidence="9">1</strain>
    </source>
</reference>
<keyword evidence="6 8" id="KW-0472">Membrane</keyword>
<feature type="transmembrane region" description="Helical" evidence="8">
    <location>
        <begin position="286"/>
        <end position="304"/>
    </location>
</feature>
<name>A0A563VM92_9CYAN</name>
<keyword evidence="3" id="KW-0808">Transferase</keyword>
<proteinExistence type="inferred from homology"/>
<evidence type="ECO:0000313" key="10">
    <source>
        <dbReference type="Proteomes" id="UP000320055"/>
    </source>
</evidence>
<evidence type="ECO:0000256" key="3">
    <source>
        <dbReference type="ARBA" id="ARBA00022679"/>
    </source>
</evidence>
<feature type="transmembrane region" description="Helical" evidence="8">
    <location>
        <begin position="159"/>
        <end position="175"/>
    </location>
</feature>
<feature type="transmembrane region" description="Helical" evidence="8">
    <location>
        <begin position="21"/>
        <end position="47"/>
    </location>
</feature>
<evidence type="ECO:0000256" key="8">
    <source>
        <dbReference type="SAM" id="Phobius"/>
    </source>
</evidence>
<comment type="subcellular location">
    <subcellularLocation>
        <location evidence="1">Cell membrane</location>
        <topology evidence="1">Multi-pass membrane protein</topology>
    </subcellularLocation>
</comment>
<dbReference type="AlphaFoldDB" id="A0A563VM92"/>
<comment type="similarity">
    <text evidence="7">Belongs to the glycosyltransferase 87 family.</text>
</comment>
<feature type="transmembrane region" description="Helical" evidence="8">
    <location>
        <begin position="218"/>
        <end position="237"/>
    </location>
</feature>
<accession>A0A563VM92</accession>
<dbReference type="EMBL" id="CAACVJ010000057">
    <property type="protein sequence ID" value="VEP12477.1"/>
    <property type="molecule type" value="Genomic_DNA"/>
</dbReference>
<gene>
    <name evidence="9" type="ORF">H1P_150041</name>
</gene>
<dbReference type="GO" id="GO:0016758">
    <property type="term" value="F:hexosyltransferase activity"/>
    <property type="evidence" value="ECO:0007669"/>
    <property type="project" value="InterPro"/>
</dbReference>
<keyword evidence="4 8" id="KW-0812">Transmembrane</keyword>
<feature type="transmembrane region" description="Helical" evidence="8">
    <location>
        <begin position="357"/>
        <end position="378"/>
    </location>
</feature>
<evidence type="ECO:0000256" key="6">
    <source>
        <dbReference type="ARBA" id="ARBA00023136"/>
    </source>
</evidence>
<evidence type="ECO:0000313" key="9">
    <source>
        <dbReference type="EMBL" id="VEP12477.1"/>
    </source>
</evidence>
<feature type="transmembrane region" description="Helical" evidence="8">
    <location>
        <begin position="187"/>
        <end position="212"/>
    </location>
</feature>
<keyword evidence="10" id="KW-1185">Reference proteome</keyword>
<keyword evidence="2" id="KW-1003">Cell membrane</keyword>
<evidence type="ECO:0000256" key="1">
    <source>
        <dbReference type="ARBA" id="ARBA00004651"/>
    </source>
</evidence>
<evidence type="ECO:0000256" key="2">
    <source>
        <dbReference type="ARBA" id="ARBA00022475"/>
    </source>
</evidence>
<dbReference type="GO" id="GO:0005886">
    <property type="term" value="C:plasma membrane"/>
    <property type="evidence" value="ECO:0007669"/>
    <property type="project" value="UniProtKB-SubCell"/>
</dbReference>
<dbReference type="Pfam" id="PF09594">
    <property type="entry name" value="GT87"/>
    <property type="match status" value="1"/>
</dbReference>
<protein>
    <recommendedName>
        <fullName evidence="11">Glycosyltransferase RgtA/B/C/D-like domain-containing protein</fullName>
    </recommendedName>
</protein>
<evidence type="ECO:0008006" key="11">
    <source>
        <dbReference type="Google" id="ProtNLM"/>
    </source>
</evidence>
<sequence length="416" mass="46882">MIFNKPIQLASKLWIRWDKPILWILIAEMAEKAIFSLPYVFACLLLLKGHNPGIDLMLRYNEVQLWFSGGNVYSYSQLPKGGVYPPASHVILWPFLTYSSWVFVRCLWVITSLAGLVGLVYLLVGASKAYDFKEKAFVGLMILATNATHINILKGQLTIHTLAFLVSGLVLIGEYSQKQQNRWQLSLLAGFLIAVALVKPTITVPFLLIPMFVPQGRLIAIITVIIYTLLALLATAFQDSNIVMLHLEWLERGTIGAVLGSKDSAGMMGGYGDIHSFLDSVGMSEFNFESSILILAIFAVWLYFHRFVDLWLLIGIASLVSRFWAYHRMYDDILIILPMVTLFRLTKQTTLDRTSRTLSGILLGIATFSILFFDRLLFLNSPGIALFVSGQVTIWILMLGFLVFQAFVQRNKIIQL</sequence>